<evidence type="ECO:0000313" key="7">
    <source>
        <dbReference type="EMBL" id="OGE79219.1"/>
    </source>
</evidence>
<sequence>MRNLIAQFVRFLGIGFLNTAIDFAFLNTFMFYTGIFTGATVGGFSMITFFLAVTHSYFWNRYLVFKRTNGDEGLLSNLVEFIYAGVLGASVIVLAAFGAAQKYSYQYYLGLILVLVIGEIIFWYWFRIGQNTPAEKSKQEYMYFVIITGVGLVINTTLLVAFTKFVPPQFGLNQELWTNFGKAAATGISLLWNFGAYKVLLFKK</sequence>
<keyword evidence="3 5" id="KW-1133">Transmembrane helix</keyword>
<dbReference type="InterPro" id="IPR007267">
    <property type="entry name" value="GtrA_DPMS_TM"/>
</dbReference>
<proteinExistence type="predicted"/>
<reference evidence="7 8" key="1">
    <citation type="journal article" date="2016" name="Nat. Commun.">
        <title>Thousands of microbial genomes shed light on interconnected biogeochemical processes in an aquifer system.</title>
        <authorList>
            <person name="Anantharaman K."/>
            <person name="Brown C.T."/>
            <person name="Hug L.A."/>
            <person name="Sharon I."/>
            <person name="Castelle C.J."/>
            <person name="Probst A.J."/>
            <person name="Thomas B.C."/>
            <person name="Singh A."/>
            <person name="Wilkins M.J."/>
            <person name="Karaoz U."/>
            <person name="Brodie E.L."/>
            <person name="Williams K.H."/>
            <person name="Hubbard S.S."/>
            <person name="Banfield J.F."/>
        </authorList>
    </citation>
    <scope>NUCLEOTIDE SEQUENCE [LARGE SCALE GENOMIC DNA]</scope>
</reference>
<feature type="domain" description="GtrA/DPMS transmembrane" evidence="6">
    <location>
        <begin position="10"/>
        <end position="124"/>
    </location>
</feature>
<feature type="transmembrane region" description="Helical" evidence="5">
    <location>
        <begin position="141"/>
        <end position="163"/>
    </location>
</feature>
<accession>A0A1F5NNG3</accession>
<organism evidence="7 8">
    <name type="scientific">Candidatus Doudnabacteria bacterium RIFCSPHIGHO2_01_FULL_46_14</name>
    <dbReference type="NCBI Taxonomy" id="1817824"/>
    <lineage>
        <taxon>Bacteria</taxon>
        <taxon>Candidatus Doudnaibacteriota</taxon>
    </lineage>
</organism>
<evidence type="ECO:0000256" key="5">
    <source>
        <dbReference type="SAM" id="Phobius"/>
    </source>
</evidence>
<keyword evidence="2 5" id="KW-0812">Transmembrane</keyword>
<feature type="transmembrane region" description="Helical" evidence="5">
    <location>
        <begin position="183"/>
        <end position="202"/>
    </location>
</feature>
<evidence type="ECO:0000256" key="4">
    <source>
        <dbReference type="ARBA" id="ARBA00023136"/>
    </source>
</evidence>
<evidence type="ECO:0000256" key="2">
    <source>
        <dbReference type="ARBA" id="ARBA00022692"/>
    </source>
</evidence>
<dbReference type="EMBL" id="MFEK01000006">
    <property type="protein sequence ID" value="OGE79219.1"/>
    <property type="molecule type" value="Genomic_DNA"/>
</dbReference>
<feature type="transmembrane region" description="Helical" evidence="5">
    <location>
        <begin position="74"/>
        <end position="99"/>
    </location>
</feature>
<evidence type="ECO:0000256" key="1">
    <source>
        <dbReference type="ARBA" id="ARBA00004141"/>
    </source>
</evidence>
<dbReference type="AlphaFoldDB" id="A0A1F5NNG3"/>
<evidence type="ECO:0000313" key="8">
    <source>
        <dbReference type="Proteomes" id="UP000176864"/>
    </source>
</evidence>
<dbReference type="GO" id="GO:0000271">
    <property type="term" value="P:polysaccharide biosynthetic process"/>
    <property type="evidence" value="ECO:0007669"/>
    <property type="project" value="InterPro"/>
</dbReference>
<evidence type="ECO:0000256" key="3">
    <source>
        <dbReference type="ARBA" id="ARBA00022989"/>
    </source>
</evidence>
<comment type="caution">
    <text evidence="7">The sequence shown here is derived from an EMBL/GenBank/DDBJ whole genome shotgun (WGS) entry which is preliminary data.</text>
</comment>
<name>A0A1F5NNG3_9BACT</name>
<dbReference type="STRING" id="1817824.A2751_04470"/>
<comment type="subcellular location">
    <subcellularLocation>
        <location evidence="1">Membrane</location>
        <topology evidence="1">Multi-pass membrane protein</topology>
    </subcellularLocation>
</comment>
<evidence type="ECO:0000259" key="6">
    <source>
        <dbReference type="Pfam" id="PF04138"/>
    </source>
</evidence>
<gene>
    <name evidence="7" type="ORF">A2751_04470</name>
</gene>
<feature type="transmembrane region" description="Helical" evidence="5">
    <location>
        <begin position="29"/>
        <end position="53"/>
    </location>
</feature>
<feature type="transmembrane region" description="Helical" evidence="5">
    <location>
        <begin position="105"/>
        <end position="126"/>
    </location>
</feature>
<dbReference type="Pfam" id="PF04138">
    <property type="entry name" value="GtrA_DPMS_TM"/>
    <property type="match status" value="1"/>
</dbReference>
<dbReference type="Proteomes" id="UP000176864">
    <property type="component" value="Unassembled WGS sequence"/>
</dbReference>
<protein>
    <recommendedName>
        <fullName evidence="6">GtrA/DPMS transmembrane domain-containing protein</fullName>
    </recommendedName>
</protein>
<keyword evidence="4 5" id="KW-0472">Membrane</keyword>
<dbReference type="GO" id="GO:0016020">
    <property type="term" value="C:membrane"/>
    <property type="evidence" value="ECO:0007669"/>
    <property type="project" value="UniProtKB-SubCell"/>
</dbReference>